<accession>A0ABX7U5S3</accession>
<evidence type="ECO:0000256" key="1">
    <source>
        <dbReference type="ARBA" id="ARBA00006484"/>
    </source>
</evidence>
<dbReference type="GO" id="GO:0004316">
    <property type="term" value="F:3-oxoacyl-[acyl-carrier-protein] reductase (NADPH) activity"/>
    <property type="evidence" value="ECO:0007669"/>
    <property type="project" value="UniProtKB-EC"/>
</dbReference>
<evidence type="ECO:0000256" key="2">
    <source>
        <dbReference type="ARBA" id="ARBA00022857"/>
    </source>
</evidence>
<evidence type="ECO:0000313" key="5">
    <source>
        <dbReference type="Proteomes" id="UP000663908"/>
    </source>
</evidence>
<keyword evidence="2" id="KW-0521">NADP</keyword>
<proteinExistence type="inferred from homology"/>
<dbReference type="PRINTS" id="PR00081">
    <property type="entry name" value="GDHRDH"/>
</dbReference>
<protein>
    <submittedName>
        <fullName evidence="4">3-oxoacyl-[acyl-carrier-protein] reductase FabG</fullName>
        <ecNumber evidence="4">1.1.1.100</ecNumber>
    </submittedName>
</protein>
<reference evidence="4 5" key="1">
    <citation type="submission" date="2021-03" db="EMBL/GenBank/DDBJ databases">
        <title>Complete genome sequence of Streptomyces cyanogenus S136, producer of anticancer angucycline landomycin A.</title>
        <authorList>
            <person name="Hrab P."/>
            <person name="Ruckert C."/>
            <person name="Busche T."/>
            <person name="Ostash I."/>
            <person name="Kalinowski J."/>
            <person name="Fedorenko V."/>
            <person name="Yushchuk O."/>
            <person name="Ostash B."/>
        </authorList>
    </citation>
    <scope>NUCLEOTIDE SEQUENCE [LARGE SCALE GENOMIC DNA]</scope>
    <source>
        <strain evidence="4 5">S136</strain>
    </source>
</reference>
<evidence type="ECO:0000313" key="4">
    <source>
        <dbReference type="EMBL" id="QTE02916.1"/>
    </source>
</evidence>
<dbReference type="EC" id="1.1.1.100" evidence="4"/>
<keyword evidence="3 4" id="KW-0560">Oxidoreductase</keyword>
<dbReference type="Pfam" id="PF00106">
    <property type="entry name" value="adh_short"/>
    <property type="match status" value="1"/>
</dbReference>
<dbReference type="InterPro" id="IPR002347">
    <property type="entry name" value="SDR_fam"/>
</dbReference>
<dbReference type="EMBL" id="CP071839">
    <property type="protein sequence ID" value="QTE02916.1"/>
    <property type="molecule type" value="Genomic_DNA"/>
</dbReference>
<keyword evidence="5" id="KW-1185">Reference proteome</keyword>
<name>A0ABX7U5S3_STRCY</name>
<evidence type="ECO:0000256" key="3">
    <source>
        <dbReference type="ARBA" id="ARBA00023002"/>
    </source>
</evidence>
<dbReference type="SUPFAM" id="SSF51735">
    <property type="entry name" value="NAD(P)-binding Rossmann-fold domains"/>
    <property type="match status" value="1"/>
</dbReference>
<dbReference type="PANTHER" id="PTHR43963">
    <property type="entry name" value="CARBONYL REDUCTASE 1-RELATED"/>
    <property type="match status" value="1"/>
</dbReference>
<dbReference type="Proteomes" id="UP000663908">
    <property type="component" value="Chromosome"/>
</dbReference>
<gene>
    <name evidence="4" type="primary">fabG15</name>
    <name evidence="4" type="ORF">S1361_36620</name>
</gene>
<organism evidence="4 5">
    <name type="scientific">Streptomyces cyanogenus</name>
    <dbReference type="NCBI Taxonomy" id="80860"/>
    <lineage>
        <taxon>Bacteria</taxon>
        <taxon>Bacillati</taxon>
        <taxon>Actinomycetota</taxon>
        <taxon>Actinomycetes</taxon>
        <taxon>Kitasatosporales</taxon>
        <taxon>Streptomycetaceae</taxon>
        <taxon>Streptomyces</taxon>
    </lineage>
</organism>
<dbReference type="PANTHER" id="PTHR43963:SF6">
    <property type="entry name" value="CHAIN DEHYDROGENASE FAMILY PROTEIN, PUTATIVE (AFU_ORTHOLOGUE AFUA_3G15350)-RELATED"/>
    <property type="match status" value="1"/>
</dbReference>
<dbReference type="Gene3D" id="3.40.50.720">
    <property type="entry name" value="NAD(P)-binding Rossmann-like Domain"/>
    <property type="match status" value="1"/>
</dbReference>
<dbReference type="InterPro" id="IPR036291">
    <property type="entry name" value="NAD(P)-bd_dom_sf"/>
</dbReference>
<comment type="similarity">
    <text evidence="1">Belongs to the short-chain dehydrogenases/reductases (SDR) family.</text>
</comment>
<sequence>MAWGVSSVAGMNTSRIALVTGANQGLGRALVEGLAARMSRDDLVLLTGRSRQRVTDAAREAARLPTTRARVEGRLLDVTDTDAVARLAEELRARHGGVDVVVSNAVARVLPGESQAERADEFIDVSNTATHAVLRSFGPVLRPGGRLIVVASSLGTLGHLDPRLHHLFDGASLNQVESVVESWRTAIHNRTAQEAGWPLWLNVPSKVAQVAAVRAVAAERRPRDLATGTLIAAVCPGMVDTATSRPWFTDYSGAQPPARAAGPVLDLILTEHVDPALYGELVRFGKVLPWHDGTPPVEQDRFLTP</sequence>